<dbReference type="SUPFAM" id="SSF49899">
    <property type="entry name" value="Concanavalin A-like lectins/glucanases"/>
    <property type="match status" value="1"/>
</dbReference>
<dbReference type="PANTHER" id="PTHR32401:SF57">
    <property type="entry name" value="OS08G0334300 PROTEIN"/>
    <property type="match status" value="1"/>
</dbReference>
<accession>A0A3L6PSX0</accession>
<dbReference type="Proteomes" id="UP000275267">
    <property type="component" value="Unassembled WGS sequence"/>
</dbReference>
<feature type="chain" id="PRO_5018187535" evidence="3">
    <location>
        <begin position="29"/>
        <end position="369"/>
    </location>
</feature>
<comment type="similarity">
    <text evidence="1">Belongs to the leguminous lectin family.</text>
</comment>
<dbReference type="InterPro" id="IPR019825">
    <property type="entry name" value="Lectin_legB_Mn/Ca_BS"/>
</dbReference>
<feature type="signal peptide" evidence="3">
    <location>
        <begin position="1"/>
        <end position="28"/>
    </location>
</feature>
<keyword evidence="2" id="KW-0430">Lectin</keyword>
<dbReference type="GO" id="GO:0016301">
    <property type="term" value="F:kinase activity"/>
    <property type="evidence" value="ECO:0007669"/>
    <property type="project" value="UniProtKB-KW"/>
</dbReference>
<evidence type="ECO:0000313" key="6">
    <source>
        <dbReference type="Proteomes" id="UP000275267"/>
    </source>
</evidence>
<name>A0A3L6PSX0_PANMI</name>
<dbReference type="Gene3D" id="2.60.120.200">
    <property type="match status" value="1"/>
</dbReference>
<evidence type="ECO:0000256" key="1">
    <source>
        <dbReference type="ARBA" id="ARBA00007606"/>
    </source>
</evidence>
<keyword evidence="3" id="KW-0732">Signal</keyword>
<protein>
    <submittedName>
        <fullName evidence="5">L-type lectin-domain containing receptor kinase IX.2-like isoform X1</fullName>
    </submittedName>
</protein>
<dbReference type="OrthoDB" id="5979581at2759"/>
<dbReference type="PROSITE" id="PS00307">
    <property type="entry name" value="LECTIN_LEGUME_BETA"/>
    <property type="match status" value="1"/>
</dbReference>
<dbReference type="InterPro" id="IPR013320">
    <property type="entry name" value="ConA-like_dom_sf"/>
</dbReference>
<dbReference type="AlphaFoldDB" id="A0A3L6PSX0"/>
<dbReference type="SUPFAM" id="SSF56112">
    <property type="entry name" value="Protein kinase-like (PK-like)"/>
    <property type="match status" value="1"/>
</dbReference>
<feature type="domain" description="Legume lectin" evidence="4">
    <location>
        <begin position="60"/>
        <end position="242"/>
    </location>
</feature>
<dbReference type="InterPro" id="IPR050258">
    <property type="entry name" value="Leguminous_Lectin"/>
</dbReference>
<dbReference type="InterPro" id="IPR001220">
    <property type="entry name" value="Legume_lectin_dom"/>
</dbReference>
<dbReference type="InterPro" id="IPR011009">
    <property type="entry name" value="Kinase-like_dom_sf"/>
</dbReference>
<dbReference type="PANTHER" id="PTHR32401">
    <property type="entry name" value="CONCANAVALIN A-LIKE LECTIN FAMILY PROTEIN"/>
    <property type="match status" value="1"/>
</dbReference>
<proteinExistence type="inferred from homology"/>
<gene>
    <name evidence="5" type="ORF">C2845_PM14G14260</name>
</gene>
<evidence type="ECO:0000259" key="4">
    <source>
        <dbReference type="Pfam" id="PF00139"/>
    </source>
</evidence>
<reference evidence="6" key="1">
    <citation type="journal article" date="2019" name="Nat. Commun.">
        <title>The genome of broomcorn millet.</title>
        <authorList>
            <person name="Zou C."/>
            <person name="Miki D."/>
            <person name="Li D."/>
            <person name="Tang Q."/>
            <person name="Xiao L."/>
            <person name="Rajput S."/>
            <person name="Deng P."/>
            <person name="Jia W."/>
            <person name="Huang R."/>
            <person name="Zhang M."/>
            <person name="Sun Y."/>
            <person name="Hu J."/>
            <person name="Fu X."/>
            <person name="Schnable P.S."/>
            <person name="Li F."/>
            <person name="Zhang H."/>
            <person name="Feng B."/>
            <person name="Zhu X."/>
            <person name="Liu R."/>
            <person name="Schnable J.C."/>
            <person name="Zhu J.-K."/>
            <person name="Zhang H."/>
        </authorList>
    </citation>
    <scope>NUCLEOTIDE SEQUENCE [LARGE SCALE GENOMIC DNA]</scope>
</reference>
<keyword evidence="6" id="KW-1185">Reference proteome</keyword>
<evidence type="ECO:0000313" key="5">
    <source>
        <dbReference type="EMBL" id="RLM61775.1"/>
    </source>
</evidence>
<dbReference type="EMBL" id="PQIB02000016">
    <property type="protein sequence ID" value="RLM61775.1"/>
    <property type="molecule type" value="Genomic_DNA"/>
</dbReference>
<evidence type="ECO:0000256" key="2">
    <source>
        <dbReference type="ARBA" id="ARBA00022734"/>
    </source>
</evidence>
<dbReference type="Pfam" id="PF00139">
    <property type="entry name" value="Lectin_legB"/>
    <property type="match status" value="1"/>
</dbReference>
<organism evidence="5 6">
    <name type="scientific">Panicum miliaceum</name>
    <name type="common">Proso millet</name>
    <name type="synonym">Broomcorn millet</name>
    <dbReference type="NCBI Taxonomy" id="4540"/>
    <lineage>
        <taxon>Eukaryota</taxon>
        <taxon>Viridiplantae</taxon>
        <taxon>Streptophyta</taxon>
        <taxon>Embryophyta</taxon>
        <taxon>Tracheophyta</taxon>
        <taxon>Spermatophyta</taxon>
        <taxon>Magnoliopsida</taxon>
        <taxon>Liliopsida</taxon>
        <taxon>Poales</taxon>
        <taxon>Poaceae</taxon>
        <taxon>PACMAD clade</taxon>
        <taxon>Panicoideae</taxon>
        <taxon>Panicodae</taxon>
        <taxon>Paniceae</taxon>
        <taxon>Panicinae</taxon>
        <taxon>Panicum</taxon>
        <taxon>Panicum sect. Panicum</taxon>
    </lineage>
</organism>
<dbReference type="Gene3D" id="1.10.510.10">
    <property type="entry name" value="Transferase(Phosphotransferase) domain 1"/>
    <property type="match status" value="1"/>
</dbReference>
<comment type="caution">
    <text evidence="5">The sequence shown here is derived from an EMBL/GenBank/DDBJ whole genome shotgun (WGS) entry which is preliminary data.</text>
</comment>
<dbReference type="GO" id="GO:0030246">
    <property type="term" value="F:carbohydrate binding"/>
    <property type="evidence" value="ECO:0007669"/>
    <property type="project" value="UniProtKB-KW"/>
</dbReference>
<sequence length="369" mass="39493">MAAMAYLIRGQLPLLASLCPLLLLQAAALSFHYDFSIPGVLDRANLLYINDSFSAERRACGPRTDAQPVRLWDCRTGTAASFARWRQPQQHLGGGIAFFVGPFPPAIPWGSAAQYLGLYSDPNLLGSPPTVAVELDTFWNAGLDPLGVADHVGIDINSIHSANYTRASTAPCRRTSRSRTMAVSLRLADGSVHGVQTSVDLRAAGLPQDAAVGFSASTGAFFESHQLLSWAFNSTDMAAGNPNSTDTEFSCEELCEATDGFNKDRILGPGCFGEVYEAHLRHPSLPNPEPVAVKKLNPLVGWCDGGAGKQLLVYELVKNKSVDEHLHGPGRLLAWPERYSKIALGVGRAVGLLLCVGNNSRTNASAAVH</sequence>
<dbReference type="STRING" id="4540.A0A3L6PSX0"/>
<evidence type="ECO:0000256" key="3">
    <source>
        <dbReference type="SAM" id="SignalP"/>
    </source>
</evidence>